<proteinExistence type="predicted"/>
<evidence type="ECO:0008006" key="3">
    <source>
        <dbReference type="Google" id="ProtNLM"/>
    </source>
</evidence>
<evidence type="ECO:0000313" key="2">
    <source>
        <dbReference type="Proteomes" id="UP000321749"/>
    </source>
</evidence>
<dbReference type="Proteomes" id="UP000321749">
    <property type="component" value="Unassembled WGS sequence"/>
</dbReference>
<dbReference type="AlphaFoldDB" id="A0AA87RG75"/>
<gene>
    <name evidence="1" type="ORF">ABA31_03890</name>
</gene>
<dbReference type="InterPro" id="IPR014710">
    <property type="entry name" value="RmlC-like_jellyroll"/>
</dbReference>
<organism evidence="1 2">
    <name type="scientific">Agrococcus baldri</name>
    <dbReference type="NCBI Taxonomy" id="153730"/>
    <lineage>
        <taxon>Bacteria</taxon>
        <taxon>Bacillati</taxon>
        <taxon>Actinomycetota</taxon>
        <taxon>Actinomycetes</taxon>
        <taxon>Micrococcales</taxon>
        <taxon>Microbacteriaceae</taxon>
        <taxon>Agrococcus</taxon>
    </lineage>
</organism>
<keyword evidence="2" id="KW-1185">Reference proteome</keyword>
<protein>
    <recommendedName>
        <fullName evidence="3">Cupin domain-containing protein</fullName>
    </recommendedName>
</protein>
<name>A0AA87RG75_9MICO</name>
<accession>A0AA87RG75</accession>
<reference evidence="1 2" key="1">
    <citation type="submission" date="2019-07" db="EMBL/GenBank/DDBJ databases">
        <title>Whole genome shotgun sequence of Agrococcus baldri NBRC 103055.</title>
        <authorList>
            <person name="Hosoyama A."/>
            <person name="Uohara A."/>
            <person name="Ohji S."/>
            <person name="Ichikawa N."/>
        </authorList>
    </citation>
    <scope>NUCLEOTIDE SEQUENCE [LARGE SCALE GENOMIC DNA]</scope>
    <source>
        <strain evidence="1 2">NBRC 103055</strain>
    </source>
</reference>
<dbReference type="SUPFAM" id="SSF51182">
    <property type="entry name" value="RmlC-like cupins"/>
    <property type="match status" value="1"/>
</dbReference>
<dbReference type="RefSeq" id="WP_146792430.1">
    <property type="nucleotide sequence ID" value="NZ_BJUU01000002.1"/>
</dbReference>
<dbReference type="CDD" id="cd02208">
    <property type="entry name" value="cupin_RmlC-like"/>
    <property type="match status" value="1"/>
</dbReference>
<dbReference type="InterPro" id="IPR011051">
    <property type="entry name" value="RmlC_Cupin_sf"/>
</dbReference>
<evidence type="ECO:0000313" key="1">
    <source>
        <dbReference type="EMBL" id="GEK79038.1"/>
    </source>
</evidence>
<dbReference type="EMBL" id="BJUU01000002">
    <property type="protein sequence ID" value="GEK79038.1"/>
    <property type="molecule type" value="Genomic_DNA"/>
</dbReference>
<dbReference type="Gene3D" id="2.60.120.10">
    <property type="entry name" value="Jelly Rolls"/>
    <property type="match status" value="1"/>
</dbReference>
<sequence length="127" mass="13325">MTTDAAGRFPRVVADTAELGAHAAEPEERGAVWRLAEPTRHLDANVLAVPPRASVDAHVGPDEDVLWHVVAGSGTLETEAGALALSPGAIVWLPRGSRRALTAGDAGLRYLSVHRAKGGLQIGRRPD</sequence>
<comment type="caution">
    <text evidence="1">The sequence shown here is derived from an EMBL/GenBank/DDBJ whole genome shotgun (WGS) entry which is preliminary data.</text>
</comment>